<comment type="caution">
    <text evidence="1">The sequence shown here is derived from an EMBL/GenBank/DDBJ whole genome shotgun (WGS) entry which is preliminary data.</text>
</comment>
<protein>
    <submittedName>
        <fullName evidence="1">Uncharacterized protein</fullName>
    </submittedName>
</protein>
<dbReference type="Proteomes" id="UP000665181">
    <property type="component" value="Unassembled WGS sequence"/>
</dbReference>
<sequence>MVCRLCKERGKTWYGSDPVCAFENGVFSSDNWACATMGKLRRLSEELGHSDRDDDSCGSIGYVPLSDNYAPDTYEGFGGYIVMMWYKERGRVGNALFMTDERTEPLTLEHAEIAIKTAERWLRND</sequence>
<dbReference type="AlphaFoldDB" id="A0A8I1WLM9"/>
<evidence type="ECO:0000313" key="2">
    <source>
        <dbReference type="Proteomes" id="UP000665181"/>
    </source>
</evidence>
<organism evidence="1 2">
    <name type="scientific">Bacillus subtilis</name>
    <dbReference type="NCBI Taxonomy" id="1423"/>
    <lineage>
        <taxon>Bacteria</taxon>
        <taxon>Bacillati</taxon>
        <taxon>Bacillota</taxon>
        <taxon>Bacilli</taxon>
        <taxon>Bacillales</taxon>
        <taxon>Bacillaceae</taxon>
        <taxon>Bacillus</taxon>
    </lineage>
</organism>
<name>A0A8I1WLM9_BACIU</name>
<gene>
    <name evidence="1" type="ORF">J5227_23475</name>
</gene>
<dbReference type="EMBL" id="JAGFPW010000053">
    <property type="protein sequence ID" value="MBO3797185.1"/>
    <property type="molecule type" value="Genomic_DNA"/>
</dbReference>
<proteinExistence type="predicted"/>
<reference evidence="1" key="1">
    <citation type="submission" date="2021-03" db="EMBL/GenBank/DDBJ databases">
        <title>Isolation of Bacillus subtilis from fermented food sample.</title>
        <authorList>
            <person name="Lakshmanan V."/>
            <person name="Athira K."/>
            <person name="Rajagopal K."/>
        </authorList>
    </citation>
    <scope>NUCLEOTIDE SEQUENCE</scope>
    <source>
        <strain evidence="1">S1</strain>
    </source>
</reference>
<accession>A0A8I1WLM9</accession>
<dbReference type="RefSeq" id="WP_208556992.1">
    <property type="nucleotide sequence ID" value="NZ_JAGFPW010000053.1"/>
</dbReference>
<evidence type="ECO:0000313" key="1">
    <source>
        <dbReference type="EMBL" id="MBO3797185.1"/>
    </source>
</evidence>